<dbReference type="Proteomes" id="UP000296733">
    <property type="component" value="Chromosome"/>
</dbReference>
<dbReference type="AlphaFoldDB" id="A0A1H5YFJ3"/>
<dbReference type="RefSeq" id="WP_103991329.1">
    <property type="nucleotide sequence ID" value="NZ_CP031311.1"/>
</dbReference>
<organism evidence="3 4">
    <name type="scientific">Halobellus limi</name>
    <dbReference type="NCBI Taxonomy" id="699433"/>
    <lineage>
        <taxon>Archaea</taxon>
        <taxon>Methanobacteriati</taxon>
        <taxon>Methanobacteriota</taxon>
        <taxon>Stenosarchaea group</taxon>
        <taxon>Halobacteria</taxon>
        <taxon>Halobacteriales</taxon>
        <taxon>Haloferacaceae</taxon>
        <taxon>Halobellus</taxon>
    </lineage>
</organism>
<dbReference type="OrthoDB" id="324393at2157"/>
<evidence type="ECO:0000313" key="5">
    <source>
        <dbReference type="Proteomes" id="UP000296733"/>
    </source>
</evidence>
<gene>
    <name evidence="2" type="ORF">DV707_12790</name>
    <name evidence="3" type="ORF">SAMN04488133_1572</name>
</gene>
<keyword evidence="1" id="KW-0812">Transmembrane</keyword>
<dbReference type="GeneID" id="39858985"/>
<keyword evidence="4" id="KW-1185">Reference proteome</keyword>
<evidence type="ECO:0000313" key="4">
    <source>
        <dbReference type="Proteomes" id="UP000236740"/>
    </source>
</evidence>
<name>A0A1H5YFJ3_9EURY</name>
<evidence type="ECO:0000256" key="1">
    <source>
        <dbReference type="SAM" id="Phobius"/>
    </source>
</evidence>
<dbReference type="Proteomes" id="UP000236740">
    <property type="component" value="Unassembled WGS sequence"/>
</dbReference>
<reference evidence="2 5" key="2">
    <citation type="journal article" date="2019" name="Nat. Commun.">
        <title>A new type of DNA phosphorothioation-based antiviral system in archaea.</title>
        <authorList>
            <person name="Xiong L."/>
            <person name="Liu S."/>
            <person name="Chen S."/>
            <person name="Xiao Y."/>
            <person name="Zhu B."/>
            <person name="Gao Y."/>
            <person name="Zhang Y."/>
            <person name="Chen B."/>
            <person name="Luo J."/>
            <person name="Deng Z."/>
            <person name="Chen X."/>
            <person name="Wang L."/>
            <person name="Chen S."/>
        </authorList>
    </citation>
    <scope>NUCLEOTIDE SEQUENCE [LARGE SCALE GENOMIC DNA]</scope>
    <source>
        <strain evidence="2 5">CGMCC 1.10331</strain>
    </source>
</reference>
<reference evidence="3 4" key="1">
    <citation type="submission" date="2016-10" db="EMBL/GenBank/DDBJ databases">
        <authorList>
            <person name="de Groot N.N."/>
        </authorList>
    </citation>
    <scope>NUCLEOTIDE SEQUENCE [LARGE SCALE GENOMIC DNA]</scope>
    <source>
        <strain evidence="3 4">CGMCC 1.10331</strain>
    </source>
</reference>
<feature type="transmembrane region" description="Helical" evidence="1">
    <location>
        <begin position="58"/>
        <end position="82"/>
    </location>
</feature>
<keyword evidence="1" id="KW-0472">Membrane</keyword>
<accession>A0A1H5YFJ3</accession>
<dbReference type="EMBL" id="FNVN01000002">
    <property type="protein sequence ID" value="SEG22818.1"/>
    <property type="molecule type" value="Genomic_DNA"/>
</dbReference>
<keyword evidence="1" id="KW-1133">Transmembrane helix</keyword>
<evidence type="ECO:0000313" key="2">
    <source>
        <dbReference type="EMBL" id="QCC48470.1"/>
    </source>
</evidence>
<proteinExistence type="predicted"/>
<sequence>MDDEENTEARAASGRRIAGTVAGSFSVVVVLAAVSYAVMVSVVNWVTVGVLSYPIGGVAPFVVITGAILTIPIVVPTVLVSVRMAT</sequence>
<dbReference type="KEGG" id="hlm:DV707_12790"/>
<dbReference type="EMBL" id="CP031311">
    <property type="protein sequence ID" value="QCC48470.1"/>
    <property type="molecule type" value="Genomic_DNA"/>
</dbReference>
<protein>
    <submittedName>
        <fullName evidence="3">Uncharacterized protein</fullName>
    </submittedName>
</protein>
<evidence type="ECO:0000313" key="3">
    <source>
        <dbReference type="EMBL" id="SEG22818.1"/>
    </source>
</evidence>
<feature type="transmembrane region" description="Helical" evidence="1">
    <location>
        <begin position="21"/>
        <end position="46"/>
    </location>
</feature>